<proteinExistence type="predicted"/>
<dbReference type="PROSITE" id="PS51263">
    <property type="entry name" value="ADF_H"/>
    <property type="match status" value="1"/>
</dbReference>
<dbReference type="STRING" id="1314777.A0A164VSZ8"/>
<organism evidence="4 5">
    <name type="scientific">Sistotremastrum niveocremeum HHB9708</name>
    <dbReference type="NCBI Taxonomy" id="1314777"/>
    <lineage>
        <taxon>Eukaryota</taxon>
        <taxon>Fungi</taxon>
        <taxon>Dikarya</taxon>
        <taxon>Basidiomycota</taxon>
        <taxon>Agaricomycotina</taxon>
        <taxon>Agaricomycetes</taxon>
        <taxon>Sistotremastrales</taxon>
        <taxon>Sistotremastraceae</taxon>
        <taxon>Sertulicium</taxon>
        <taxon>Sertulicium niveocremeum</taxon>
    </lineage>
</organism>
<dbReference type="InterPro" id="IPR011993">
    <property type="entry name" value="PH-like_dom_sf"/>
</dbReference>
<dbReference type="Pfam" id="PF00241">
    <property type="entry name" value="Cofilin_ADF"/>
    <property type="match status" value="1"/>
</dbReference>
<evidence type="ECO:0008006" key="6">
    <source>
        <dbReference type="Google" id="ProtNLM"/>
    </source>
</evidence>
<dbReference type="EMBL" id="KV419404">
    <property type="protein sequence ID" value="KZS94437.1"/>
    <property type="molecule type" value="Genomic_DNA"/>
</dbReference>
<evidence type="ECO:0000259" key="2">
    <source>
        <dbReference type="PROSITE" id="PS50003"/>
    </source>
</evidence>
<keyword evidence="5" id="KW-1185">Reference proteome</keyword>
<feature type="compositionally biased region" description="Basic and acidic residues" evidence="1">
    <location>
        <begin position="378"/>
        <end position="391"/>
    </location>
</feature>
<feature type="domain" description="PH" evidence="2">
    <location>
        <begin position="461"/>
        <end position="555"/>
    </location>
</feature>
<dbReference type="SUPFAM" id="SSF50729">
    <property type="entry name" value="PH domain-like"/>
    <property type="match status" value="1"/>
</dbReference>
<feature type="region of interest" description="Disordered" evidence="1">
    <location>
        <begin position="150"/>
        <end position="321"/>
    </location>
</feature>
<dbReference type="GO" id="GO:0051015">
    <property type="term" value="F:actin filament binding"/>
    <property type="evidence" value="ECO:0007669"/>
    <property type="project" value="TreeGrafter"/>
</dbReference>
<feature type="domain" description="ADF-H" evidence="3">
    <location>
        <begin position="2"/>
        <end position="129"/>
    </location>
</feature>
<dbReference type="GO" id="GO:0030864">
    <property type="term" value="C:cortical actin cytoskeleton"/>
    <property type="evidence" value="ECO:0007669"/>
    <property type="project" value="TreeGrafter"/>
</dbReference>
<dbReference type="InterPro" id="IPR002108">
    <property type="entry name" value="ADF-H"/>
</dbReference>
<evidence type="ECO:0000259" key="3">
    <source>
        <dbReference type="PROSITE" id="PS51263"/>
    </source>
</evidence>
<dbReference type="Proteomes" id="UP000076722">
    <property type="component" value="Unassembled WGS sequence"/>
</dbReference>
<accession>A0A164VSZ8</accession>
<dbReference type="GO" id="GO:0030833">
    <property type="term" value="P:regulation of actin filament polymerization"/>
    <property type="evidence" value="ECO:0007669"/>
    <property type="project" value="TreeGrafter"/>
</dbReference>
<dbReference type="GO" id="GO:0005884">
    <property type="term" value="C:actin filament"/>
    <property type="evidence" value="ECO:0007669"/>
    <property type="project" value="TreeGrafter"/>
</dbReference>
<dbReference type="OrthoDB" id="2123378at2759"/>
<evidence type="ECO:0000313" key="4">
    <source>
        <dbReference type="EMBL" id="KZS94437.1"/>
    </source>
</evidence>
<dbReference type="Gene3D" id="3.40.20.10">
    <property type="entry name" value="Severin"/>
    <property type="match status" value="1"/>
</dbReference>
<evidence type="ECO:0000256" key="1">
    <source>
        <dbReference type="SAM" id="MobiDB-lite"/>
    </source>
</evidence>
<dbReference type="Gene3D" id="2.30.29.30">
    <property type="entry name" value="Pleckstrin-homology domain (PH domain)/Phosphotyrosine-binding domain (PTB)"/>
    <property type="match status" value="1"/>
</dbReference>
<dbReference type="PANTHER" id="PTHR10829:SF56">
    <property type="entry name" value="ADF-H DOMAIN-CONTAINING PROTEIN"/>
    <property type="match status" value="1"/>
</dbReference>
<feature type="compositionally biased region" description="Pro residues" evidence="1">
    <location>
        <begin position="221"/>
        <end position="231"/>
    </location>
</feature>
<evidence type="ECO:0000313" key="5">
    <source>
        <dbReference type="Proteomes" id="UP000076722"/>
    </source>
</evidence>
<dbReference type="GO" id="GO:0030427">
    <property type="term" value="C:site of polarized growth"/>
    <property type="evidence" value="ECO:0007669"/>
    <property type="project" value="TreeGrafter"/>
</dbReference>
<dbReference type="PROSITE" id="PS50003">
    <property type="entry name" value="PH_DOMAIN"/>
    <property type="match status" value="1"/>
</dbReference>
<reference evidence="4 5" key="1">
    <citation type="journal article" date="2016" name="Mol. Biol. Evol.">
        <title>Comparative Genomics of Early-Diverging Mushroom-Forming Fungi Provides Insights into the Origins of Lignocellulose Decay Capabilities.</title>
        <authorList>
            <person name="Nagy L.G."/>
            <person name="Riley R."/>
            <person name="Tritt A."/>
            <person name="Adam C."/>
            <person name="Daum C."/>
            <person name="Floudas D."/>
            <person name="Sun H."/>
            <person name="Yadav J.S."/>
            <person name="Pangilinan J."/>
            <person name="Larsson K.H."/>
            <person name="Matsuura K."/>
            <person name="Barry K."/>
            <person name="Labutti K."/>
            <person name="Kuo R."/>
            <person name="Ohm R.A."/>
            <person name="Bhattacharya S.S."/>
            <person name="Shirouzu T."/>
            <person name="Yoshinaga Y."/>
            <person name="Martin F.M."/>
            <person name="Grigoriev I.V."/>
            <person name="Hibbett D.S."/>
        </authorList>
    </citation>
    <scope>NUCLEOTIDE SEQUENCE [LARGE SCALE GENOMIC DNA]</scope>
    <source>
        <strain evidence="4 5">HHB9708</strain>
    </source>
</reference>
<feature type="region of interest" description="Disordered" evidence="1">
    <location>
        <begin position="357"/>
        <end position="391"/>
    </location>
</feature>
<dbReference type="SUPFAM" id="SSF55753">
    <property type="entry name" value="Actin depolymerizing proteins"/>
    <property type="match status" value="1"/>
</dbReference>
<dbReference type="InterPro" id="IPR029006">
    <property type="entry name" value="ADF-H/Gelsolin-like_dom_sf"/>
</dbReference>
<protein>
    <recommendedName>
        <fullName evidence="6">ADF-H domain-containing protein</fullName>
    </recommendedName>
</protein>
<dbReference type="AlphaFoldDB" id="A0A164VSZ8"/>
<dbReference type="InterPro" id="IPR001849">
    <property type="entry name" value="PH_domain"/>
</dbReference>
<dbReference type="PANTHER" id="PTHR10829">
    <property type="entry name" value="CORTACTIN AND DREBRIN"/>
    <property type="match status" value="1"/>
</dbReference>
<feature type="compositionally biased region" description="Basic and acidic residues" evidence="1">
    <location>
        <begin position="357"/>
        <end position="370"/>
    </location>
</feature>
<name>A0A164VSZ8_9AGAM</name>
<sequence>MSVDLSNEDIQPAYDSIIRGSQNNWLLLKYATRDKLYLCGLGVGGVIELRNNLDPEDVFFGFVREDDTKGRRSHYALVTFVPEVVSGVRRARALVHSRAVGSLFKAHEATVQFSSISQVTSENVRRKLNLENLPHDTSGTNVAEQAISKRYTEDTLPTPTSAERATPISPISPTGRPPIQQSQQRAESPPQQMAPSRMQTPPPKSPRRGSSDRPSSATVPDAPPPTPPKPTSPRLKTRPGLPPITTQPTPIAPQLQNHPEVRAPARRVTSESQAPRFPTERMMSPNVVVTPRSISSSANLRSPPPEPTDDDPGVQRRRREFLRSFTRQVELENLKAEEEAAQIARIERERRQKEELMAEQLKKEQEEAERKQRRAEKARREQERREAEERERIEMEKMKAEERQRRLLAARRAEERRTIVRRKSEIAQLQEQERRALKLEAQRAFMTQIKKQFIPSPGTTGVILDGYVTMQVYESGVWKRRYFELTPASIRFYKSETDRGGPLSEVLMKDVGSLKEWNEGYEELETIAHSFALCFKDDRRPWLFFADTAANKVSR</sequence>
<feature type="compositionally biased region" description="Polar residues" evidence="1">
    <location>
        <begin position="179"/>
        <end position="199"/>
    </location>
</feature>
<gene>
    <name evidence="4" type="ORF">SISNIDRAFT_453348</name>
</gene>
<feature type="compositionally biased region" description="Low complexity" evidence="1">
    <location>
        <begin position="243"/>
        <end position="256"/>
    </location>
</feature>